<proteinExistence type="predicted"/>
<dbReference type="EMBL" id="CM045766">
    <property type="protein sequence ID" value="KAI8004078.1"/>
    <property type="molecule type" value="Genomic_DNA"/>
</dbReference>
<keyword evidence="1" id="KW-0575">Peroxidase</keyword>
<keyword evidence="2" id="KW-1185">Reference proteome</keyword>
<name>A0ACC0GU69_9ERIC</name>
<gene>
    <name evidence="1" type="ORF">LOK49_LG08G00128</name>
</gene>
<sequence>MKFSISSITFFDNAQPFNNVSNFTPEFSLLGRPIQHSWLPGLSPPPPGVVSCANILAIAACDLLTMMGGPYYNVLLGCKDGLVSKSTLVEGNLSRPTMSMTQIINIFSSRGFSIEEMVALSGAYIIGFSHCKEFNTNIYNYTMNPSSMSDPSYNPRFADWLRQACADYHQNPTLLVFNNIMTPNKSDNMYYQNLPRGLGLLSL</sequence>
<evidence type="ECO:0000313" key="2">
    <source>
        <dbReference type="Proteomes" id="UP001060215"/>
    </source>
</evidence>
<organism evidence="1 2">
    <name type="scientific">Camellia lanceoleosa</name>
    <dbReference type="NCBI Taxonomy" id="1840588"/>
    <lineage>
        <taxon>Eukaryota</taxon>
        <taxon>Viridiplantae</taxon>
        <taxon>Streptophyta</taxon>
        <taxon>Embryophyta</taxon>
        <taxon>Tracheophyta</taxon>
        <taxon>Spermatophyta</taxon>
        <taxon>Magnoliopsida</taxon>
        <taxon>eudicotyledons</taxon>
        <taxon>Gunneridae</taxon>
        <taxon>Pentapetalae</taxon>
        <taxon>asterids</taxon>
        <taxon>Ericales</taxon>
        <taxon>Theaceae</taxon>
        <taxon>Camellia</taxon>
    </lineage>
</organism>
<keyword evidence="1" id="KW-0560">Oxidoreductase</keyword>
<comment type="caution">
    <text evidence="1">The sequence shown here is derived from an EMBL/GenBank/DDBJ whole genome shotgun (WGS) entry which is preliminary data.</text>
</comment>
<dbReference type="Proteomes" id="UP001060215">
    <property type="component" value="Chromosome 9"/>
</dbReference>
<accession>A0ACC0GU69</accession>
<evidence type="ECO:0000313" key="1">
    <source>
        <dbReference type="EMBL" id="KAI8004078.1"/>
    </source>
</evidence>
<protein>
    <submittedName>
        <fullName evidence="1">Peroxidase 63</fullName>
    </submittedName>
</protein>
<reference evidence="1 2" key="1">
    <citation type="journal article" date="2022" name="Plant J.">
        <title>Chromosome-level genome of Camellia lanceoleosa provides a valuable resource for understanding genome evolution and self-incompatibility.</title>
        <authorList>
            <person name="Gong W."/>
            <person name="Xiao S."/>
            <person name="Wang L."/>
            <person name="Liao Z."/>
            <person name="Chang Y."/>
            <person name="Mo W."/>
            <person name="Hu G."/>
            <person name="Li W."/>
            <person name="Zhao G."/>
            <person name="Zhu H."/>
            <person name="Hu X."/>
            <person name="Ji K."/>
            <person name="Xiang X."/>
            <person name="Song Q."/>
            <person name="Yuan D."/>
            <person name="Jin S."/>
            <person name="Zhang L."/>
        </authorList>
    </citation>
    <scope>NUCLEOTIDE SEQUENCE [LARGE SCALE GENOMIC DNA]</scope>
    <source>
        <strain evidence="1">SQ_2022a</strain>
    </source>
</reference>